<organism evidence="10 11">
    <name type="scientific">Rhodopirellula islandica</name>
    <dbReference type="NCBI Taxonomy" id="595434"/>
    <lineage>
        <taxon>Bacteria</taxon>
        <taxon>Pseudomonadati</taxon>
        <taxon>Planctomycetota</taxon>
        <taxon>Planctomycetia</taxon>
        <taxon>Pirellulales</taxon>
        <taxon>Pirellulaceae</taxon>
        <taxon>Rhodopirellula</taxon>
    </lineage>
</organism>
<dbReference type="GO" id="GO:0016020">
    <property type="term" value="C:membrane"/>
    <property type="evidence" value="ECO:0007669"/>
    <property type="project" value="UniProtKB-SubCell"/>
</dbReference>
<dbReference type="InterPro" id="IPR050351">
    <property type="entry name" value="BphY/WalK/GraS-like"/>
</dbReference>
<evidence type="ECO:0000259" key="9">
    <source>
        <dbReference type="PROSITE" id="PS50885"/>
    </source>
</evidence>
<dbReference type="SUPFAM" id="SSF55874">
    <property type="entry name" value="ATPase domain of HSP90 chaperone/DNA topoisomerase II/histidine kinase"/>
    <property type="match status" value="1"/>
</dbReference>
<dbReference type="STRING" id="595434.RISK_005190"/>
<evidence type="ECO:0000256" key="6">
    <source>
        <dbReference type="ARBA" id="ARBA00022777"/>
    </source>
</evidence>
<dbReference type="CDD" id="cd00082">
    <property type="entry name" value="HisKA"/>
    <property type="match status" value="1"/>
</dbReference>
<feature type="domain" description="Histidine kinase" evidence="8">
    <location>
        <begin position="412"/>
        <end position="622"/>
    </location>
</feature>
<dbReference type="GO" id="GO:0000156">
    <property type="term" value="F:phosphorelay response regulator activity"/>
    <property type="evidence" value="ECO:0007669"/>
    <property type="project" value="TreeGrafter"/>
</dbReference>
<dbReference type="InterPro" id="IPR003660">
    <property type="entry name" value="HAMP_dom"/>
</dbReference>
<evidence type="ECO:0000256" key="1">
    <source>
        <dbReference type="ARBA" id="ARBA00000085"/>
    </source>
</evidence>
<dbReference type="AlphaFoldDB" id="A0A0J1EBG3"/>
<protein>
    <recommendedName>
        <fullName evidence="3">histidine kinase</fullName>
        <ecNumber evidence="3">2.7.13.3</ecNumber>
    </recommendedName>
</protein>
<dbReference type="Proteomes" id="UP000036367">
    <property type="component" value="Unassembled WGS sequence"/>
</dbReference>
<dbReference type="GO" id="GO:0000155">
    <property type="term" value="F:phosphorelay sensor kinase activity"/>
    <property type="evidence" value="ECO:0007669"/>
    <property type="project" value="InterPro"/>
</dbReference>
<dbReference type="PANTHER" id="PTHR42878">
    <property type="entry name" value="TWO-COMPONENT HISTIDINE KINASE"/>
    <property type="match status" value="1"/>
</dbReference>
<comment type="caution">
    <text evidence="10">The sequence shown here is derived from an EMBL/GenBank/DDBJ whole genome shotgun (WGS) entry which is preliminary data.</text>
</comment>
<dbReference type="PANTHER" id="PTHR42878:SF15">
    <property type="entry name" value="BACTERIOPHYTOCHROME"/>
    <property type="match status" value="1"/>
</dbReference>
<name>A0A0J1EBG3_RHOIS</name>
<evidence type="ECO:0000313" key="11">
    <source>
        <dbReference type="Proteomes" id="UP000036367"/>
    </source>
</evidence>
<dbReference type="EC" id="2.7.13.3" evidence="3"/>
<dbReference type="GO" id="GO:0030295">
    <property type="term" value="F:protein kinase activator activity"/>
    <property type="evidence" value="ECO:0007669"/>
    <property type="project" value="TreeGrafter"/>
</dbReference>
<dbReference type="GO" id="GO:0007234">
    <property type="term" value="P:osmosensory signaling via phosphorelay pathway"/>
    <property type="evidence" value="ECO:0007669"/>
    <property type="project" value="TreeGrafter"/>
</dbReference>
<dbReference type="Gene3D" id="3.30.565.10">
    <property type="entry name" value="Histidine kinase-like ATPase, C-terminal domain"/>
    <property type="match status" value="1"/>
</dbReference>
<evidence type="ECO:0000256" key="3">
    <source>
        <dbReference type="ARBA" id="ARBA00012438"/>
    </source>
</evidence>
<evidence type="ECO:0000259" key="8">
    <source>
        <dbReference type="PROSITE" id="PS50109"/>
    </source>
</evidence>
<gene>
    <name evidence="10" type="ORF">RISK_005190</name>
</gene>
<dbReference type="Gene3D" id="1.10.287.130">
    <property type="match status" value="1"/>
</dbReference>
<reference evidence="10" key="1">
    <citation type="submission" date="2015-05" db="EMBL/GenBank/DDBJ databases">
        <title>Permanent draft genome of Rhodopirellula islandicus K833.</title>
        <authorList>
            <person name="Kizina J."/>
            <person name="Richter M."/>
            <person name="Glockner F.O."/>
            <person name="Harder J."/>
        </authorList>
    </citation>
    <scope>NUCLEOTIDE SEQUENCE [LARGE SCALE GENOMIC DNA]</scope>
    <source>
        <strain evidence="10">K833</strain>
    </source>
</reference>
<keyword evidence="11" id="KW-1185">Reference proteome</keyword>
<keyword evidence="7" id="KW-0812">Transmembrane</keyword>
<evidence type="ECO:0000256" key="2">
    <source>
        <dbReference type="ARBA" id="ARBA00004370"/>
    </source>
</evidence>
<feature type="transmembrane region" description="Helical" evidence="7">
    <location>
        <begin position="305"/>
        <end position="333"/>
    </location>
</feature>
<evidence type="ECO:0000256" key="4">
    <source>
        <dbReference type="ARBA" id="ARBA00022553"/>
    </source>
</evidence>
<dbReference type="PATRIC" id="fig|595434.4.peg.4924"/>
<keyword evidence="5" id="KW-0808">Transferase</keyword>
<dbReference type="SUPFAM" id="SSF47384">
    <property type="entry name" value="Homodimeric domain of signal transducing histidine kinase"/>
    <property type="match status" value="1"/>
</dbReference>
<evidence type="ECO:0000313" key="10">
    <source>
        <dbReference type="EMBL" id="KLU02894.1"/>
    </source>
</evidence>
<dbReference type="Pfam" id="PF02518">
    <property type="entry name" value="HATPase_c"/>
    <property type="match status" value="1"/>
</dbReference>
<dbReference type="InterPro" id="IPR003661">
    <property type="entry name" value="HisK_dim/P_dom"/>
</dbReference>
<dbReference type="InterPro" id="IPR003594">
    <property type="entry name" value="HATPase_dom"/>
</dbReference>
<keyword evidence="6 10" id="KW-0418">Kinase</keyword>
<dbReference type="InterPro" id="IPR005467">
    <property type="entry name" value="His_kinase_dom"/>
</dbReference>
<dbReference type="PROSITE" id="PS50109">
    <property type="entry name" value="HIS_KIN"/>
    <property type="match status" value="1"/>
</dbReference>
<dbReference type="InterPro" id="IPR004358">
    <property type="entry name" value="Sig_transdc_His_kin-like_C"/>
</dbReference>
<dbReference type="Gene3D" id="6.10.340.10">
    <property type="match status" value="1"/>
</dbReference>
<dbReference type="Pfam" id="PF00512">
    <property type="entry name" value="HisKA"/>
    <property type="match status" value="1"/>
</dbReference>
<evidence type="ECO:0000256" key="7">
    <source>
        <dbReference type="SAM" id="Phobius"/>
    </source>
</evidence>
<comment type="subcellular location">
    <subcellularLocation>
        <location evidence="2">Membrane</location>
    </subcellularLocation>
</comment>
<keyword evidence="4" id="KW-0597">Phosphoprotein</keyword>
<keyword evidence="7" id="KW-1133">Transmembrane helix</keyword>
<dbReference type="PRINTS" id="PR00344">
    <property type="entry name" value="BCTRLSENSOR"/>
</dbReference>
<dbReference type="PROSITE" id="PS50885">
    <property type="entry name" value="HAMP"/>
    <property type="match status" value="1"/>
</dbReference>
<accession>A0A0J1EBG3</accession>
<keyword evidence="7" id="KW-0472">Membrane</keyword>
<dbReference type="OrthoDB" id="9766459at2"/>
<dbReference type="InterPro" id="IPR036890">
    <property type="entry name" value="HATPase_C_sf"/>
</dbReference>
<feature type="domain" description="HAMP" evidence="9">
    <location>
        <begin position="327"/>
        <end position="380"/>
    </location>
</feature>
<sequence length="643" mass="72512">MIMMLTQLGRQTLRQRIYLASACLVALCVLSTWIGVSGQSSLLKSFAEYQRAESTSVVIESIDRKVQELKSRSESYLLTGASAQYRAALTLQEELAEEIERAKGADASIEETLVQMEGHLNVLSDQLKLAAEERELRSLLVQQELPEKAELVRDAFNQLRAWWMKDPVKYEQQIRKHGGARGAYVSAHRSLLEYFNHPKSESFDRATQDLEMARLACLELQEAPDNQQEEVQRILAEVLASLSEFQRVGTRAFQATRGYMVYSNVVMAGEIAEFSYQSSKLKEFVREQKTLNQRNREASFRRSRYIAVGAAVGAVLLAMLLATSLSMAVIGPISRLTEMFRRLAAGETMVISTETERTDEIAEMVKAARVFSDKNQETKLLLDRSERLSQELVKKAEALIESNRELDNFAYIASHDLKSPLRGIQHLASWVQEDCEGILPESSQEHLKHMQTRVRSMECLLDDLLNYSRVGRVDSRPEHVDTNELVTSIVAMADNLDGCDISWDTLPVFDTVRTPLQQVLLNLISNAVKYNDKGADGRIEVRCGEDVDWYNWEVADNGIGIEARFHEKVFQMYQRVATDVSDGSGMGLAIAKKHVEHYGGEIGLHSSPGSGTTFWFTWPKQIESVNQSVKDRPAEDSIVNVRT</sequence>
<proteinExistence type="predicted"/>
<dbReference type="InterPro" id="IPR036097">
    <property type="entry name" value="HisK_dim/P_sf"/>
</dbReference>
<dbReference type="EMBL" id="LECT01000043">
    <property type="protein sequence ID" value="KLU02894.1"/>
    <property type="molecule type" value="Genomic_DNA"/>
</dbReference>
<evidence type="ECO:0000256" key="5">
    <source>
        <dbReference type="ARBA" id="ARBA00022679"/>
    </source>
</evidence>
<dbReference type="SMART" id="SM00388">
    <property type="entry name" value="HisKA"/>
    <property type="match status" value="1"/>
</dbReference>
<comment type="catalytic activity">
    <reaction evidence="1">
        <text>ATP + protein L-histidine = ADP + protein N-phospho-L-histidine.</text>
        <dbReference type="EC" id="2.7.13.3"/>
    </reaction>
</comment>
<dbReference type="SMART" id="SM00387">
    <property type="entry name" value="HATPase_c"/>
    <property type="match status" value="1"/>
</dbReference>